<dbReference type="Proteomes" id="UP000076959">
    <property type="component" value="Unassembled WGS sequence"/>
</dbReference>
<comment type="caution">
    <text evidence="3">The sequence shown here is derived from an EMBL/GenBank/DDBJ whole genome shotgun (WGS) entry which is preliminary data.</text>
</comment>
<evidence type="ECO:0008006" key="5">
    <source>
        <dbReference type="Google" id="ProtNLM"/>
    </source>
</evidence>
<accession>A0A176YMX4</accession>
<name>A0A176YMX4_9BRAD</name>
<keyword evidence="2" id="KW-1133">Transmembrane helix</keyword>
<feature type="region of interest" description="Disordered" evidence="1">
    <location>
        <begin position="1"/>
        <end position="31"/>
    </location>
</feature>
<reference evidence="3 4" key="1">
    <citation type="submission" date="2016-03" db="EMBL/GenBank/DDBJ databases">
        <title>Draft Genome Sequence of the Strain BR 10245 (Bradyrhizobium sp.) isolated from nodules of Centrolobium paraense.</title>
        <authorList>
            <person name="Simoes-Araujo J.L.Sr."/>
            <person name="Barauna A.C."/>
            <person name="Silva K."/>
            <person name="Zilli J.E."/>
        </authorList>
    </citation>
    <scope>NUCLEOTIDE SEQUENCE [LARGE SCALE GENOMIC DNA]</scope>
    <source>
        <strain evidence="3 4">BR 10245</strain>
    </source>
</reference>
<evidence type="ECO:0000313" key="4">
    <source>
        <dbReference type="Proteomes" id="UP000076959"/>
    </source>
</evidence>
<dbReference type="AlphaFoldDB" id="A0A176YMX4"/>
<dbReference type="STRING" id="1505087.AYJ54_17425"/>
<gene>
    <name evidence="3" type="ORF">AYJ54_17425</name>
</gene>
<organism evidence="3 4">
    <name type="scientific">Bradyrhizobium centrolobii</name>
    <dbReference type="NCBI Taxonomy" id="1505087"/>
    <lineage>
        <taxon>Bacteria</taxon>
        <taxon>Pseudomonadati</taxon>
        <taxon>Pseudomonadota</taxon>
        <taxon>Alphaproteobacteria</taxon>
        <taxon>Hyphomicrobiales</taxon>
        <taxon>Nitrobacteraceae</taxon>
        <taxon>Bradyrhizobium</taxon>
    </lineage>
</organism>
<evidence type="ECO:0000256" key="1">
    <source>
        <dbReference type="SAM" id="MobiDB-lite"/>
    </source>
</evidence>
<sequence length="174" mass="19250">MRVRGTLRESDYHRLCGSGPSPQPSRRKNGEREWLQHSLGNKKAGLAPATFKLSTLPDARAERGSTRAKKKKLRYFFFAFLAFFAFAFFAFFAFLAIVSSQGLMVKRDTRDARRRASLATSSMTNSADSRAPAPCCHISVIALSTAQTHFRVIFARESALARCATAIPRASSLA</sequence>
<feature type="compositionally biased region" description="Basic and acidic residues" evidence="1">
    <location>
        <begin position="1"/>
        <end position="14"/>
    </location>
</feature>
<feature type="transmembrane region" description="Helical" evidence="2">
    <location>
        <begin position="75"/>
        <end position="98"/>
    </location>
</feature>
<evidence type="ECO:0000313" key="3">
    <source>
        <dbReference type="EMBL" id="OAF07640.1"/>
    </source>
</evidence>
<protein>
    <recommendedName>
        <fullName evidence="5">Transmembrane protein</fullName>
    </recommendedName>
</protein>
<keyword evidence="2" id="KW-0812">Transmembrane</keyword>
<keyword evidence="4" id="KW-1185">Reference proteome</keyword>
<dbReference type="EMBL" id="LUUB01000066">
    <property type="protein sequence ID" value="OAF07640.1"/>
    <property type="molecule type" value="Genomic_DNA"/>
</dbReference>
<evidence type="ECO:0000256" key="2">
    <source>
        <dbReference type="SAM" id="Phobius"/>
    </source>
</evidence>
<proteinExistence type="predicted"/>
<keyword evidence="2" id="KW-0472">Membrane</keyword>